<feature type="compositionally biased region" description="Acidic residues" evidence="5">
    <location>
        <begin position="1356"/>
        <end position="1365"/>
    </location>
</feature>
<reference evidence="7 8" key="1">
    <citation type="submission" date="2010-08" db="EMBL/GenBank/DDBJ databases">
        <authorList>
            <person name="Muzny D."/>
            <person name="Qin X."/>
            <person name="Buhay C."/>
            <person name="Dugan-Rocha S."/>
            <person name="Ding Y."/>
            <person name="Chen G."/>
            <person name="Hawes A."/>
            <person name="Holder M."/>
            <person name="Jhangiani S."/>
            <person name="Johnson A."/>
            <person name="Khan Z."/>
            <person name="Li Z."/>
            <person name="Liu W."/>
            <person name="Liu X."/>
            <person name="Perez L."/>
            <person name="Shen H."/>
            <person name="Wang Q."/>
            <person name="Watt J."/>
            <person name="Xi L."/>
            <person name="Xin Y."/>
            <person name="Zhou J."/>
            <person name="Deng J."/>
            <person name="Jiang H."/>
            <person name="Liu Y."/>
            <person name="Qu J."/>
            <person name="Song X.-Z."/>
            <person name="Zhang L."/>
            <person name="Villasana D."/>
            <person name="Johnson A."/>
            <person name="Liu J."/>
            <person name="Liyanage D."/>
            <person name="Lorensuhewa L."/>
            <person name="Robinson T."/>
            <person name="Song A."/>
            <person name="Song B.-B."/>
            <person name="Dinh H."/>
            <person name="Thornton R."/>
            <person name="Coyle M."/>
            <person name="Francisco L."/>
            <person name="Jackson L."/>
            <person name="Javaid M."/>
            <person name="Korchina V."/>
            <person name="Kovar C."/>
            <person name="Mata R."/>
            <person name="Mathew T."/>
            <person name="Ngo R."/>
            <person name="Nguyen L."/>
            <person name="Nguyen N."/>
            <person name="Okwuonu G."/>
            <person name="Ongeri F."/>
            <person name="Pham C."/>
            <person name="Simmons D."/>
            <person name="Wilczek-Boney K."/>
            <person name="Hale W."/>
            <person name="Jakkamsetti A."/>
            <person name="Pham P."/>
            <person name="Ruth R."/>
            <person name="San Lucas F."/>
            <person name="Warren J."/>
            <person name="Zhang J."/>
            <person name="Zhao Z."/>
            <person name="Zhou C."/>
            <person name="Zhu D."/>
            <person name="Lee S."/>
            <person name="Bess C."/>
            <person name="Blankenburg K."/>
            <person name="Forbes L."/>
            <person name="Fu Q."/>
            <person name="Gubbala S."/>
            <person name="Hirani K."/>
            <person name="Jayaseelan J.C."/>
            <person name="Lara F."/>
            <person name="Munidasa M."/>
            <person name="Palculict T."/>
            <person name="Patil S."/>
            <person name="Pu L.-L."/>
            <person name="Saada N."/>
            <person name="Tang L."/>
            <person name="Weissenberger G."/>
            <person name="Zhu Y."/>
            <person name="Hemphill L."/>
            <person name="Shang Y."/>
            <person name="Youmans B."/>
            <person name="Ayvaz T."/>
            <person name="Ross M."/>
            <person name="Santibanez J."/>
            <person name="Aqrawi P."/>
            <person name="Gross S."/>
            <person name="Joshi V."/>
            <person name="Fowler G."/>
            <person name="Nazareth L."/>
            <person name="Reid J."/>
            <person name="Worley K."/>
            <person name="Petrosino J."/>
            <person name="Highlander S."/>
            <person name="Gibbs R."/>
        </authorList>
    </citation>
    <scope>NUCLEOTIDE SEQUENCE [LARGE SCALE GENOMIC DNA]</scope>
    <source>
        <strain evidence="7 8">ATCC 33035</strain>
    </source>
</reference>
<keyword evidence="3 6" id="KW-0732">Signal</keyword>
<feature type="compositionally biased region" description="Basic and acidic residues" evidence="5">
    <location>
        <begin position="1105"/>
        <end position="1118"/>
    </location>
</feature>
<evidence type="ECO:0000256" key="6">
    <source>
        <dbReference type="SAM" id="SignalP"/>
    </source>
</evidence>
<evidence type="ECO:0000256" key="2">
    <source>
        <dbReference type="ARBA" id="ARBA00022525"/>
    </source>
</evidence>
<gene>
    <name evidence="7" type="ORF">HMPREF0305_11240</name>
</gene>
<feature type="compositionally biased region" description="Basic and acidic residues" evidence="5">
    <location>
        <begin position="1934"/>
        <end position="1949"/>
    </location>
</feature>
<feature type="region of interest" description="Disordered" evidence="5">
    <location>
        <begin position="677"/>
        <end position="722"/>
    </location>
</feature>
<dbReference type="InterPro" id="IPR015919">
    <property type="entry name" value="Cadherin-like_sf"/>
</dbReference>
<feature type="compositionally biased region" description="Basic and acidic residues" evidence="5">
    <location>
        <begin position="1191"/>
        <end position="1216"/>
    </location>
</feature>
<dbReference type="InterPro" id="IPR059100">
    <property type="entry name" value="TSP3_bac"/>
</dbReference>
<feature type="compositionally biased region" description="Acidic residues" evidence="5">
    <location>
        <begin position="1162"/>
        <end position="1174"/>
    </location>
</feature>
<dbReference type="eggNOG" id="COG4932">
    <property type="taxonomic scope" value="Bacteria"/>
</dbReference>
<dbReference type="eggNOG" id="COG3266">
    <property type="taxonomic scope" value="Bacteria"/>
</dbReference>
<feature type="compositionally biased region" description="Basic and acidic residues" evidence="5">
    <location>
        <begin position="968"/>
        <end position="990"/>
    </location>
</feature>
<keyword evidence="2" id="KW-0964">Secreted</keyword>
<feature type="compositionally biased region" description="Basic and acidic residues" evidence="5">
    <location>
        <begin position="1677"/>
        <end position="1702"/>
    </location>
</feature>
<feature type="compositionally biased region" description="Acidic residues" evidence="5">
    <location>
        <begin position="445"/>
        <end position="454"/>
    </location>
</feature>
<dbReference type="RefSeq" id="WP_005325559.1">
    <property type="nucleotide sequence ID" value="NZ_GL542878.1"/>
</dbReference>
<feature type="compositionally biased region" description="Basic and acidic residues" evidence="5">
    <location>
        <begin position="455"/>
        <end position="489"/>
    </location>
</feature>
<feature type="compositionally biased region" description="Low complexity" evidence="5">
    <location>
        <begin position="490"/>
        <end position="500"/>
    </location>
</feature>
<dbReference type="GO" id="GO:0016020">
    <property type="term" value="C:membrane"/>
    <property type="evidence" value="ECO:0007669"/>
    <property type="project" value="InterPro"/>
</dbReference>
<feature type="compositionally biased region" description="Basic and acidic residues" evidence="5">
    <location>
        <begin position="513"/>
        <end position="523"/>
    </location>
</feature>
<feature type="compositionally biased region" description="Basic and acidic residues" evidence="5">
    <location>
        <begin position="1019"/>
        <end position="1075"/>
    </location>
</feature>
<name>E2S3Y8_9CORY</name>
<feature type="compositionally biased region" description="Acidic residues" evidence="5">
    <location>
        <begin position="1888"/>
        <end position="1898"/>
    </location>
</feature>
<feature type="compositionally biased region" description="Basic and acidic residues" evidence="5">
    <location>
        <begin position="1322"/>
        <end position="1333"/>
    </location>
</feature>
<feature type="compositionally biased region" description="Basic and acidic residues" evidence="5">
    <location>
        <begin position="1277"/>
        <end position="1290"/>
    </location>
</feature>
<feature type="compositionally biased region" description="Acidic residues" evidence="5">
    <location>
        <begin position="1312"/>
        <end position="1321"/>
    </location>
</feature>
<dbReference type="InterPro" id="IPR053180">
    <property type="entry name" value="Ca-binding_acidic-repeat"/>
</dbReference>
<organism evidence="7 8">
    <name type="scientific">Corynebacterium pseudogenitalium ATCC 33035</name>
    <dbReference type="NCBI Taxonomy" id="525264"/>
    <lineage>
        <taxon>Bacteria</taxon>
        <taxon>Bacillati</taxon>
        <taxon>Actinomycetota</taxon>
        <taxon>Actinomycetes</taxon>
        <taxon>Mycobacteriales</taxon>
        <taxon>Corynebacteriaceae</taxon>
        <taxon>Corynebacterium</taxon>
    </lineage>
</organism>
<feature type="compositionally biased region" description="Basic and acidic residues" evidence="5">
    <location>
        <begin position="1849"/>
        <end position="1874"/>
    </location>
</feature>
<evidence type="ECO:0000313" key="8">
    <source>
        <dbReference type="Proteomes" id="UP000003020"/>
    </source>
</evidence>
<dbReference type="SUPFAM" id="SSF49313">
    <property type="entry name" value="Cadherin-like"/>
    <property type="match status" value="1"/>
</dbReference>
<feature type="chain" id="PRO_5003164264" evidence="6">
    <location>
        <begin position="38"/>
        <end position="2008"/>
    </location>
</feature>
<feature type="compositionally biased region" description="Basic and acidic residues" evidence="5">
    <location>
        <begin position="1297"/>
        <end position="1311"/>
    </location>
</feature>
<dbReference type="Proteomes" id="UP000003020">
    <property type="component" value="Unassembled WGS sequence"/>
</dbReference>
<evidence type="ECO:0000256" key="4">
    <source>
        <dbReference type="ARBA" id="ARBA00022837"/>
    </source>
</evidence>
<accession>E2S3Y8</accession>
<feature type="compositionally biased region" description="Acidic residues" evidence="5">
    <location>
        <begin position="1119"/>
        <end position="1130"/>
    </location>
</feature>
<feature type="compositionally biased region" description="Basic and acidic residues" evidence="5">
    <location>
        <begin position="1147"/>
        <end position="1161"/>
    </location>
</feature>
<keyword evidence="8" id="KW-1185">Reference proteome</keyword>
<feature type="region of interest" description="Disordered" evidence="5">
    <location>
        <begin position="915"/>
        <end position="2008"/>
    </location>
</feature>
<comment type="subcellular location">
    <subcellularLocation>
        <location evidence="1">Secreted</location>
    </subcellularLocation>
</comment>
<dbReference type="HOGENOM" id="CLU_233789_0_0_11"/>
<feature type="compositionally biased region" description="Basic and acidic residues" evidence="5">
    <location>
        <begin position="1656"/>
        <end position="1668"/>
    </location>
</feature>
<dbReference type="Gene3D" id="2.60.40.10">
    <property type="entry name" value="Immunoglobulins"/>
    <property type="match status" value="1"/>
</dbReference>
<feature type="region of interest" description="Disordered" evidence="5">
    <location>
        <begin position="652"/>
        <end position="671"/>
    </location>
</feature>
<feature type="compositionally biased region" description="Acidic residues" evidence="5">
    <location>
        <begin position="1742"/>
        <end position="1752"/>
    </location>
</feature>
<feature type="compositionally biased region" description="Basic and acidic residues" evidence="5">
    <location>
        <begin position="1229"/>
        <end position="1247"/>
    </location>
</feature>
<dbReference type="GO" id="GO:0005509">
    <property type="term" value="F:calcium ion binding"/>
    <property type="evidence" value="ECO:0007669"/>
    <property type="project" value="InterPro"/>
</dbReference>
<feature type="compositionally biased region" description="Basic and acidic residues" evidence="5">
    <location>
        <begin position="1385"/>
        <end position="1441"/>
    </location>
</feature>
<protein>
    <submittedName>
        <fullName evidence="7">Thrombospondin type 3 repeat protein</fullName>
    </submittedName>
</protein>
<feature type="compositionally biased region" description="Basic and acidic residues" evidence="5">
    <location>
        <begin position="1805"/>
        <end position="1819"/>
    </location>
</feature>
<evidence type="ECO:0000256" key="3">
    <source>
        <dbReference type="ARBA" id="ARBA00022729"/>
    </source>
</evidence>
<feature type="compositionally biased region" description="Basic and acidic residues" evidence="5">
    <location>
        <begin position="1828"/>
        <end position="1840"/>
    </location>
</feature>
<feature type="non-terminal residue" evidence="7">
    <location>
        <position position="2008"/>
    </location>
</feature>
<feature type="compositionally biased region" description="Basic and acidic residues" evidence="5">
    <location>
        <begin position="1633"/>
        <end position="1647"/>
    </location>
</feature>
<feature type="signal peptide" evidence="6">
    <location>
        <begin position="1"/>
        <end position="37"/>
    </location>
</feature>
<feature type="compositionally biased region" description="Basic and acidic residues" evidence="5">
    <location>
        <begin position="1977"/>
        <end position="1997"/>
    </location>
</feature>
<feature type="compositionally biased region" description="Acidic residues" evidence="5">
    <location>
        <begin position="1777"/>
        <end position="1790"/>
    </location>
</feature>
<dbReference type="Pfam" id="PF18884">
    <property type="entry name" value="TSP3_bac"/>
    <property type="match status" value="38"/>
</dbReference>
<feature type="region of interest" description="Disordered" evidence="5">
    <location>
        <begin position="861"/>
        <end position="892"/>
    </location>
</feature>
<dbReference type="GO" id="GO:0005975">
    <property type="term" value="P:carbohydrate metabolic process"/>
    <property type="evidence" value="ECO:0007669"/>
    <property type="project" value="UniProtKB-ARBA"/>
</dbReference>
<feature type="compositionally biased region" description="Acidic residues" evidence="5">
    <location>
        <begin position="991"/>
        <end position="1002"/>
    </location>
</feature>
<evidence type="ECO:0000313" key="7">
    <source>
        <dbReference type="EMBL" id="EFQ80598.1"/>
    </source>
</evidence>
<proteinExistence type="predicted"/>
<feature type="compositionally biased region" description="Acidic residues" evidence="5">
    <location>
        <begin position="1334"/>
        <end position="1343"/>
    </location>
</feature>
<sequence length="2008" mass="210616">MNEKHIMRTAVRRRGTTVAAAALSVALVAPFVHPVVAPQNAAVAAAADITDANGNYVPADSGRINDNGEEDGLLYAGLVPEFVDAQQNNPQYVFKVPHLRDAVWNAGKAPEGDTDANGQYIRFRDEALYSQIARIELVGVNGDHQGSFTKRDPKGSEWGLKFKDTKNFPGAGWVPYASYIQIFLKDGKKIEDLGLPAEGSQVDYYWVRKDGRIFNNSVQHVNIVGKNQLAQVDGVPSNTFEGTGKDVYHNGISKQLKYDQEKGSIKSTTTATMAGRNFGGNSYWNWILNEYISPDVAKHITDVTVYKSDMEGNPVKGAKKWKMDFDKETGFATTATRPELSYKPHEPGIDGKTKDQVWVNMDSIVGIAANATGSFTIEYQLEEGAENLANSPYGKRIDTTSWISVDFTDKWPKALPNDEKQDGGAEPTRLKNTLKSDYLNIADSDGDGLTDDYEHDLGTDSSKADTDGDGVRDDVEILTDKTDPLDPKSFKPAAPKPAASTVSPDAESFSGTIKREQDKDSQGKDIPLLDVTNAEAPPVKIIAVPTNKLKEDEDGNLNYEAADAIDVASLDDVAAIEKGDFQSGKLELENGTKYTLVAESPNGERTKGGEFEVTDQAPEPTAAPTIDTVKADDKKVTVKAPEGSEVKVALPSGTEVTATEDPDNPGTFTADIPADEELAEGDEISAVATEDGKNPSEPATTTVAKADATPTDPETPDAEENYGVDYPALENLVVDGDNATAKVAPTLTLNGEAVDTLPADAEFKADTSNAPKGTEVTFDDKGVASISVPKQEPGAPAKAFELPVTATINGKEYTDTIVVQVPAGDEKPAPKDLVVDKIKGQESWSDEDITPIKVQAKTADGADLSNPTYELQNAPEGISIDPSTGEITGTPKYDKGAADLVTEDGNAVYNVTVKVTDGDSTGTQTFPLVVKNATADSDNDGLTDKEEAEKGTDPKKADTDGDGVNDGDEVKNGTDPLKADTPDKPAKDSDGDGVTDEQEAADGTDPNKADSDGDGLNDGEEKKLGTDPLKADTDGDGLSDKEELDGSKNNKYDNKPTDPTKADSDGDGLTDRTEIEIGTDPNKADTDGDGVNDGDEVKAGTNPTVKDEAPEEPAKDSDGDGVTDEQEAADGTDPNKADSDGDGLNDGEEKQRGTDPNKADSDGDGVNDGDEIADGTDPLKSDSDDDGLNDGEEKEKGTDPLKADTDGDGLSDKQELDGSENGKYNNEPTDPKKADSDGDGLTDRTETELGTDPNKADTDGDGVNDGDEVKAGTNPNAKDEAPEEPAKDSDGDGVTDEQEKADGTDPNKADSDGDGLSDGEEKELGTDPTKADSDGDGVEDGQEVTDGTDPLKADTDGDGLSDGEEKELGSDPTKADSDGDGLSDAEEKEKGTDPTKADTDGDGLSDKEELDGSKNTEHGNEPTDPKKADSDGDGLNDRTEIEIGTDPNVADTDGDGTNDGDEVKAGTNPTGKDEPAPEQPKVAVEGADKPNTVNPTDDEQSTGVKVENPTGKTTVTAKDEDGKGVPAKIDPETGEVLVTPGEGVDGPITVTVEDPSLDEPVKAEVPVDGHEKGKDDNNSENTGGTPTDPTDPTDPSDDSEKDSDGDGVSDEQELADGTDPNKADSDGDGLSDGQEKEHGTDPNKADTDGDGVNDGDEVKNGTDPKNTDSDGDGLTDGEEKEKGTDPLKADSDGDGLTDKQELDGSENGKYGNEPTDPTEADSDNDGLTDRTEVEIGTNPNESDTDGDGVNDGDEVKAGTNPTVANETPDDTAKDSDGDGVSDDQEAEDGTDPNKADSDGDGLSDGQEKEHGTDPNKADTDGDGVNDGDEVKAGTDPKNTDSDGDGLTDGEEKEKGTDPLKADTDGDGLTDKQELDGSENGKYGNEPTDPTEADSDNDGLTDRTEVEIGTNPNEADTDGDGVNDGDEDKAGTNPLEKDETPGKDNGEETTKPSVDPVNEGDKDISGEAKPGTDVTVTVEDKDGNKKSESKDSAGDDGKWTVSPEEPVKE</sequence>
<evidence type="ECO:0000256" key="5">
    <source>
        <dbReference type="SAM" id="MobiDB-lite"/>
    </source>
</evidence>
<keyword evidence="4" id="KW-0106">Calcium</keyword>
<dbReference type="PANTHER" id="PTHR37467:SF1">
    <property type="entry name" value="EXPORTED CALCIUM-BINDING GLYCOPROTEIN"/>
    <property type="match status" value="1"/>
</dbReference>
<dbReference type="PANTHER" id="PTHR37467">
    <property type="entry name" value="EXPORTED CALCIUM-BINDING GLYCOPROTEIN-RELATED"/>
    <property type="match status" value="1"/>
</dbReference>
<feature type="compositionally biased region" description="Basic and acidic residues" evidence="5">
    <location>
        <begin position="1559"/>
        <end position="1577"/>
    </location>
</feature>
<dbReference type="Pfam" id="PF05345">
    <property type="entry name" value="He_PIG"/>
    <property type="match status" value="1"/>
</dbReference>
<feature type="region of interest" description="Disordered" evidence="5">
    <location>
        <begin position="599"/>
        <end position="623"/>
    </location>
</feature>
<dbReference type="EMBL" id="ABYQ02000010">
    <property type="protein sequence ID" value="EFQ80598.1"/>
    <property type="molecule type" value="Genomic_DNA"/>
</dbReference>
<dbReference type="InterPro" id="IPR013783">
    <property type="entry name" value="Ig-like_fold"/>
</dbReference>
<evidence type="ECO:0000256" key="1">
    <source>
        <dbReference type="ARBA" id="ARBA00004613"/>
    </source>
</evidence>
<feature type="compositionally biased region" description="Acidic residues" evidence="5">
    <location>
        <begin position="1914"/>
        <end position="1926"/>
    </location>
</feature>
<feature type="region of interest" description="Disordered" evidence="5">
    <location>
        <begin position="445"/>
        <end position="524"/>
    </location>
</feature>
<feature type="compositionally biased region" description="Acidic residues" evidence="5">
    <location>
        <begin position="1594"/>
        <end position="1616"/>
    </location>
</feature>
<feature type="compositionally biased region" description="Basic and acidic residues" evidence="5">
    <location>
        <begin position="1366"/>
        <end position="1377"/>
    </location>
</feature>
<comment type="caution">
    <text evidence="7">The sequence shown here is derived from an EMBL/GenBank/DDBJ whole genome shotgun (WGS) entry which is preliminary data.</text>
</comment>
<feature type="compositionally biased region" description="Acidic residues" evidence="5">
    <location>
        <begin position="1716"/>
        <end position="1726"/>
    </location>
</feature>
<feature type="compositionally biased region" description="Basic and acidic residues" evidence="5">
    <location>
        <begin position="942"/>
        <end position="959"/>
    </location>
</feature>